<dbReference type="SUPFAM" id="SSF48452">
    <property type="entry name" value="TPR-like"/>
    <property type="match status" value="1"/>
</dbReference>
<comment type="caution">
    <text evidence="3">The sequence shown here is derived from an EMBL/GenBank/DDBJ whole genome shotgun (WGS) entry which is preliminary data.</text>
</comment>
<dbReference type="InterPro" id="IPR027417">
    <property type="entry name" value="P-loop_NTPase"/>
</dbReference>
<keyword evidence="4" id="KW-1185">Reference proteome</keyword>
<evidence type="ECO:0000259" key="2">
    <source>
        <dbReference type="Pfam" id="PF13271"/>
    </source>
</evidence>
<dbReference type="InterPro" id="IPR019734">
    <property type="entry name" value="TPR_rpt"/>
</dbReference>
<dbReference type="Pfam" id="PF13271">
    <property type="entry name" value="DUF4062"/>
    <property type="match status" value="1"/>
</dbReference>
<sequence length="967" mass="105788">MRVFLSSTSVDLDEHRRIVDDTLLRLQQQPVVMERFGPLPGAPVDECERLAASADVVVCVVAHRYGYVPEPGKGSITRREVEAARRAGKPVYVWIVDDAFDWIQPKEPDGLMQLYGLGDEAKERYVVEAEKALGDFKAWLRKNFITESFTTPDDLGRKVATTLAKVAAQRDEGVKLSAPVRPPELRIVHALQPAPHFSGRTALLNELSVWVDDIASPDRLRALVAAGGTGKTAVVEQVIRSLQQRWPPPGAGSVLVWSFYEKPEADSFLRECAQLFLGEADDAPAGGRLERLQRGLRDGRPHLIVLDGLERVQAEAGSGLVRGELVDHTLKLLLQAIAAGLGRTRALVTSRFALTDLRDWEGHGVVQTLLEDLEPAAARQALRGWGVLGRDEQLDAVCQQVGQHALSVAVIGSYLAHFEQGRIEAAASLRLDEVATDDPKAAKLARVLGFYAERLPAEERELLARLSVFPRGITIDLLGALVDAGGQVAGVLSHAKPALARLLTRLVERGLVFRYSGAGSTDNWTAHPFVRERFAALLGCPKEAVFNVMARHVGRGLDVRPQTMPESPDMLDRYEQLIEATRLAGREQEAFDLFWFGLGAEDHLAKKLGEYERAYRILRTFLPASGDPRDFGSGLTKSDQLAGLTALAQAAYLLGRLQEAAALRQVDDARSRQHPDALGYCIGLHSTCEVAVSLGRLADARVAATEACHQAEGAGDRTQELNSLANRAMVRHQLGDIAHALVDFSRATALESWRLLYSTRGQLHARHHLDLGRIKASETIVLAGLEISRRGGWNFEIPGWQAMLSRLALARAQDPSPFIADMRAWTARTGDMQWIIEAHTLSAQSALVRGDLGTAQAEADDGLRQARLCGYGLKLIELLITQSAIHLARPDPQRALAAAREALDLATAPHCGYAWGEADAAHAWGLAFEALGQLEQAQRAFRQALAVRERIEHPQAEATRTALARLT</sequence>
<accession>A0A940YEA7</accession>
<protein>
    <submittedName>
        <fullName evidence="3">DUF4062 domain-containing protein</fullName>
    </submittedName>
</protein>
<dbReference type="EMBL" id="JAGQDD010000022">
    <property type="protein sequence ID" value="MBQ0932995.1"/>
    <property type="molecule type" value="Genomic_DNA"/>
</dbReference>
<reference evidence="3 4" key="1">
    <citation type="submission" date="2021-04" db="EMBL/GenBank/DDBJ databases">
        <title>The genome sequence of Ideonella sp. 3Y2.</title>
        <authorList>
            <person name="Liu Y."/>
        </authorList>
    </citation>
    <scope>NUCLEOTIDE SEQUENCE [LARGE SCALE GENOMIC DNA]</scope>
    <source>
        <strain evidence="3 4">3Y2</strain>
    </source>
</reference>
<dbReference type="Gene3D" id="1.25.40.10">
    <property type="entry name" value="Tetratricopeptide repeat domain"/>
    <property type="match status" value="2"/>
</dbReference>
<dbReference type="RefSeq" id="WP_210856696.1">
    <property type="nucleotide sequence ID" value="NZ_JAGQDD010000022.1"/>
</dbReference>
<organism evidence="3 4">
    <name type="scientific">Ideonella alba</name>
    <dbReference type="NCBI Taxonomy" id="2824118"/>
    <lineage>
        <taxon>Bacteria</taxon>
        <taxon>Pseudomonadati</taxon>
        <taxon>Pseudomonadota</taxon>
        <taxon>Betaproteobacteria</taxon>
        <taxon>Burkholderiales</taxon>
        <taxon>Sphaerotilaceae</taxon>
        <taxon>Ideonella</taxon>
    </lineage>
</organism>
<keyword evidence="1" id="KW-0802">TPR repeat</keyword>
<dbReference type="Proteomes" id="UP000676246">
    <property type="component" value="Unassembled WGS sequence"/>
</dbReference>
<dbReference type="PROSITE" id="PS50005">
    <property type="entry name" value="TPR"/>
    <property type="match status" value="1"/>
</dbReference>
<gene>
    <name evidence="3" type="ORF">KAK03_21200</name>
</gene>
<dbReference type="InterPro" id="IPR025139">
    <property type="entry name" value="DUF4062"/>
</dbReference>
<dbReference type="InterPro" id="IPR011990">
    <property type="entry name" value="TPR-like_helical_dom_sf"/>
</dbReference>
<name>A0A940YEA7_9BURK</name>
<evidence type="ECO:0000256" key="1">
    <source>
        <dbReference type="PROSITE-ProRule" id="PRU00339"/>
    </source>
</evidence>
<proteinExistence type="predicted"/>
<evidence type="ECO:0000313" key="4">
    <source>
        <dbReference type="Proteomes" id="UP000676246"/>
    </source>
</evidence>
<feature type="repeat" description="TPR" evidence="1">
    <location>
        <begin position="918"/>
        <end position="951"/>
    </location>
</feature>
<dbReference type="Gene3D" id="3.40.50.300">
    <property type="entry name" value="P-loop containing nucleotide triphosphate hydrolases"/>
    <property type="match status" value="1"/>
</dbReference>
<dbReference type="AlphaFoldDB" id="A0A940YEA7"/>
<dbReference type="SUPFAM" id="SSF52540">
    <property type="entry name" value="P-loop containing nucleoside triphosphate hydrolases"/>
    <property type="match status" value="1"/>
</dbReference>
<feature type="domain" description="DUF4062" evidence="2">
    <location>
        <begin position="2"/>
        <end position="84"/>
    </location>
</feature>
<evidence type="ECO:0000313" key="3">
    <source>
        <dbReference type="EMBL" id="MBQ0932995.1"/>
    </source>
</evidence>